<feature type="signal peptide" evidence="1">
    <location>
        <begin position="1"/>
        <end position="23"/>
    </location>
</feature>
<dbReference type="Proteomes" id="UP001226434">
    <property type="component" value="Unassembled WGS sequence"/>
</dbReference>
<feature type="domain" description="Peptidase M60" evidence="3">
    <location>
        <begin position="102"/>
        <end position="421"/>
    </location>
</feature>
<sequence length="662" mass="73126">MMKPILMSLLLTGMLLGMISCQKNQVISYPDGWSKGSDSGGHQTVDTSIFVIDKSMYSKARVFPGMVDPTERRVMDTTISINATFQDAGLFNQYLRISVQPQPQFSTGLWAPAGELIIIDVPADGMGLSLQIGAHTDNLTGKADLLRDPIIVSQTTLNPGRNYARNPYGGTIYVRASRSLGKIINLKFSGACAQPDFILGTTTDEAAWAAQVKRSTVPWLELRSNNFIFTLPRDKFDQFPLTNPIALMQTWDDIVNKDYYGWMGLSDTASNDVDKAPGLPWRAVQDIQISAGYGHNGYPIELQNDNNWFTGIVNLNTILASGNWGVLHELGHNCQMGTAWSLSSLGETSNNLFSFKYAHRKGTSHANMAKLHPALPGTTGAFATGLAYAATSGLKNFNVDAAINDPFRRILPFVQLFEKTTPIGGGDGYNLMNYWYQQGRRIQRLNFDDQSKMDFIVENACDYTGQNLEKFFFQWGINVSALATARIRAKYPLPATVKDLWTYNPITDTGGTRTVSSNLYVSKTAWTVNSKSSDDGSNTAAKAIDGNATTYWQTQWASNPAGTTHFIVIDMGANYSISSVSLIMDASRYFDYCNVYASTSTTFSPTPTYQTTSLARNNTEQVMTFASRVTCRYLKIEIPRTAGHIYTDATNTIRINEISAIY</sequence>
<evidence type="ECO:0000313" key="4">
    <source>
        <dbReference type="EMBL" id="MDI3322721.1"/>
    </source>
</evidence>
<dbReference type="InterPro" id="IPR042279">
    <property type="entry name" value="Pep_M60_3"/>
</dbReference>
<dbReference type="RefSeq" id="WP_282336866.1">
    <property type="nucleotide sequence ID" value="NZ_JASBRG010000008.1"/>
</dbReference>
<dbReference type="Gene3D" id="2.60.120.1250">
    <property type="entry name" value="Peptidase M60, enhancin-like domain 1"/>
    <property type="match status" value="1"/>
</dbReference>
<dbReference type="PANTHER" id="PTHR15730">
    <property type="entry name" value="EXPERIMENTAL AUTOIMMUNE PROSTATITIS ANTIGEN 2-RELATED"/>
    <property type="match status" value="1"/>
</dbReference>
<dbReference type="InterPro" id="IPR008979">
    <property type="entry name" value="Galactose-bd-like_sf"/>
</dbReference>
<reference evidence="4 5" key="1">
    <citation type="submission" date="2023-05" db="EMBL/GenBank/DDBJ databases">
        <title>Genome sequence of Pinibacter sp. MAH-24.</title>
        <authorList>
            <person name="Huq M.A."/>
        </authorList>
    </citation>
    <scope>NUCLEOTIDE SEQUENCE [LARGE SCALE GENOMIC DNA]</scope>
    <source>
        <strain evidence="4 5">MAH-24</strain>
    </source>
</reference>
<dbReference type="SMART" id="SM01276">
    <property type="entry name" value="M60-like"/>
    <property type="match status" value="1"/>
</dbReference>
<dbReference type="EMBL" id="JASBRG010000008">
    <property type="protein sequence ID" value="MDI3322721.1"/>
    <property type="molecule type" value="Genomic_DNA"/>
</dbReference>
<name>A0ABT6RJH1_9BACT</name>
<keyword evidence="5" id="KW-1185">Reference proteome</keyword>
<proteinExistence type="predicted"/>
<evidence type="ECO:0000259" key="2">
    <source>
        <dbReference type="PROSITE" id="PS50022"/>
    </source>
</evidence>
<evidence type="ECO:0000256" key="1">
    <source>
        <dbReference type="SAM" id="SignalP"/>
    </source>
</evidence>
<evidence type="ECO:0000259" key="3">
    <source>
        <dbReference type="PROSITE" id="PS51723"/>
    </source>
</evidence>
<dbReference type="Pfam" id="PF13402">
    <property type="entry name" value="Peptidase_M60"/>
    <property type="match status" value="1"/>
</dbReference>
<dbReference type="PROSITE" id="PS51723">
    <property type="entry name" value="PEPTIDASE_M60"/>
    <property type="match status" value="1"/>
</dbReference>
<feature type="domain" description="F5/8 type C" evidence="2">
    <location>
        <begin position="507"/>
        <end position="660"/>
    </location>
</feature>
<gene>
    <name evidence="4" type="ORF">QJ048_23220</name>
</gene>
<dbReference type="InterPro" id="IPR035423">
    <property type="entry name" value="M60-like_N"/>
</dbReference>
<dbReference type="PROSITE" id="PS50022">
    <property type="entry name" value="FA58C_3"/>
    <property type="match status" value="1"/>
</dbReference>
<dbReference type="Gene3D" id="2.60.120.260">
    <property type="entry name" value="Galactose-binding domain-like"/>
    <property type="match status" value="1"/>
</dbReference>
<organism evidence="4 5">
    <name type="scientific">Pinibacter soli</name>
    <dbReference type="NCBI Taxonomy" id="3044211"/>
    <lineage>
        <taxon>Bacteria</taxon>
        <taxon>Pseudomonadati</taxon>
        <taxon>Bacteroidota</taxon>
        <taxon>Chitinophagia</taxon>
        <taxon>Chitinophagales</taxon>
        <taxon>Chitinophagaceae</taxon>
        <taxon>Pinibacter</taxon>
    </lineage>
</organism>
<dbReference type="PANTHER" id="PTHR15730:SF5">
    <property type="entry name" value="SI:CH211-210B2.2-RELATED"/>
    <property type="match status" value="1"/>
</dbReference>
<protein>
    <submittedName>
        <fullName evidence="4">M60 family metallopeptidase</fullName>
    </submittedName>
</protein>
<dbReference type="Gene3D" id="1.10.390.30">
    <property type="entry name" value="Peptidase M60, enhancin-like domain 3"/>
    <property type="match status" value="1"/>
</dbReference>
<dbReference type="Gene3D" id="3.40.390.80">
    <property type="entry name" value="Peptidase M60, enhancin-like domain 2"/>
    <property type="match status" value="1"/>
</dbReference>
<dbReference type="Pfam" id="PF17291">
    <property type="entry name" value="M60-like_N"/>
    <property type="match status" value="1"/>
</dbReference>
<dbReference type="Pfam" id="PF00754">
    <property type="entry name" value="F5_F8_type_C"/>
    <property type="match status" value="1"/>
</dbReference>
<dbReference type="InterPro" id="IPR000421">
    <property type="entry name" value="FA58C"/>
</dbReference>
<comment type="caution">
    <text evidence="4">The sequence shown here is derived from an EMBL/GenBank/DDBJ whole genome shotgun (WGS) entry which is preliminary data.</text>
</comment>
<evidence type="ECO:0000313" key="5">
    <source>
        <dbReference type="Proteomes" id="UP001226434"/>
    </source>
</evidence>
<keyword evidence="1" id="KW-0732">Signal</keyword>
<feature type="chain" id="PRO_5046980972" evidence="1">
    <location>
        <begin position="24"/>
        <end position="662"/>
    </location>
</feature>
<dbReference type="InterPro" id="IPR031161">
    <property type="entry name" value="Peptidase_M60_dom"/>
</dbReference>
<dbReference type="PROSITE" id="PS51257">
    <property type="entry name" value="PROKAR_LIPOPROTEIN"/>
    <property type="match status" value="1"/>
</dbReference>
<accession>A0ABT6RJH1</accession>
<dbReference type="InterPro" id="IPR051244">
    <property type="entry name" value="TCAF"/>
</dbReference>
<dbReference type="SUPFAM" id="SSF49785">
    <property type="entry name" value="Galactose-binding domain-like"/>
    <property type="match status" value="1"/>
</dbReference>